<protein>
    <submittedName>
        <fullName evidence="1">Uncharacterized protein</fullName>
    </submittedName>
</protein>
<proteinExistence type="predicted"/>
<name>A0A3G9GCA0_9NEIS</name>
<organism evidence="1 2">
    <name type="scientific">Aquitalea magnusonii</name>
    <dbReference type="NCBI Taxonomy" id="332411"/>
    <lineage>
        <taxon>Bacteria</taxon>
        <taxon>Pseudomonadati</taxon>
        <taxon>Pseudomonadota</taxon>
        <taxon>Betaproteobacteria</taxon>
        <taxon>Neisseriales</taxon>
        <taxon>Chromobacteriaceae</taxon>
        <taxon>Aquitalea</taxon>
    </lineage>
</organism>
<dbReference type="EMBL" id="AP018823">
    <property type="protein sequence ID" value="BBF84974.1"/>
    <property type="molecule type" value="Genomic_DNA"/>
</dbReference>
<gene>
    <name evidence="1" type="ORF">DLM_1350</name>
</gene>
<evidence type="ECO:0000313" key="1">
    <source>
        <dbReference type="EMBL" id="BBF84974.1"/>
    </source>
</evidence>
<reference evidence="2" key="1">
    <citation type="journal article" date="2017" name="Biotechnol. Biofuels">
        <title>Evaluation of environmental bacterial communities as a factor affecting the growth of duckweed Lemna minor.</title>
        <authorList>
            <person name="Ishizawa H."/>
            <person name="Kuroda M."/>
            <person name="Morikawa M."/>
            <person name="Ike M."/>
        </authorList>
    </citation>
    <scope>NUCLEOTIDE SEQUENCE [LARGE SCALE GENOMIC DNA]</scope>
    <source>
        <strain evidence="2">H3</strain>
    </source>
</reference>
<sequence>MAQTYNIYVINKSADTQNFWLFLKPPQALEADPAVFANSSACLTIDSNSQSLNNFGVPLQYRVGAGASNQAVGLDVQISSNVSLNAEINQAFLANYQQTVPPKKGPTMKQTGAATKDGTIQITSNNFDKPGNEENSWFSNMSFGIQSAAGFIGMTWSPAPGVTRTLEPKFSFYISTGSFDYNALAQWTDVASQAATVQLSDFKQFNCTVTLLPNGTWTVTPGRPPQQVSAQAYQALVSSHQALCNSHAELISLANVVAPQTDEPLATAQLDLITEVDWSDQLKAADGLLTFLSGRLRVGTALAAGFGFFILSGVRFTIKNGGAGGTQFDFEYNGTKSAQNIKELLHAGVEAEFHK</sequence>
<keyword evidence="2" id="KW-1185">Reference proteome</keyword>
<reference evidence="1 2" key="2">
    <citation type="journal article" date="2017" name="Genome Announc.">
        <title>Draft genome sequence of Aquitalea magnusonii strain H3, a plant growth-promoting bacterium of duckweed Lemna minor.</title>
        <authorList>
            <person name="Ishizawa H."/>
            <person name="Kuroda M."/>
            <person name="Ike M."/>
        </authorList>
    </citation>
    <scope>NUCLEOTIDE SEQUENCE [LARGE SCALE GENOMIC DNA]</scope>
    <source>
        <strain evidence="1 2">H3</strain>
    </source>
</reference>
<dbReference type="Proteomes" id="UP000198290">
    <property type="component" value="Chromosome"/>
</dbReference>
<dbReference type="OrthoDB" id="1437448at2"/>
<dbReference type="KEGG" id="amah:DLM_1350"/>
<reference evidence="2" key="3">
    <citation type="journal article" date="2017" name="Plant Physiol. Biochem.">
        <title>Differential oxidative and antioxidative response of duckweed Lemna minor toward plant growth promoting/inhibiting bacteria.</title>
        <authorList>
            <person name="Ishizawa H."/>
            <person name="Kuroda M."/>
            <person name="Morikawa M."/>
            <person name="Ike M."/>
        </authorList>
    </citation>
    <scope>NUCLEOTIDE SEQUENCE [LARGE SCALE GENOMIC DNA]</scope>
    <source>
        <strain evidence="2">H3</strain>
    </source>
</reference>
<dbReference type="AlphaFoldDB" id="A0A3G9GCA0"/>
<dbReference type="RefSeq" id="WP_089084763.1">
    <property type="nucleotide sequence ID" value="NZ_AP018823.1"/>
</dbReference>
<accession>A0A3G9GCA0</accession>
<evidence type="ECO:0000313" key="2">
    <source>
        <dbReference type="Proteomes" id="UP000198290"/>
    </source>
</evidence>